<gene>
    <name evidence="2" type="ORF">BCR33DRAFT_854719</name>
</gene>
<organism evidence="2 3">
    <name type="scientific">Rhizoclosmatium globosum</name>
    <dbReference type="NCBI Taxonomy" id="329046"/>
    <lineage>
        <taxon>Eukaryota</taxon>
        <taxon>Fungi</taxon>
        <taxon>Fungi incertae sedis</taxon>
        <taxon>Chytridiomycota</taxon>
        <taxon>Chytridiomycota incertae sedis</taxon>
        <taxon>Chytridiomycetes</taxon>
        <taxon>Chytridiales</taxon>
        <taxon>Chytriomycetaceae</taxon>
        <taxon>Rhizoclosmatium</taxon>
    </lineage>
</organism>
<evidence type="ECO:0000256" key="1">
    <source>
        <dbReference type="SAM" id="Phobius"/>
    </source>
</evidence>
<evidence type="ECO:0000313" key="2">
    <source>
        <dbReference type="EMBL" id="ORY37430.1"/>
    </source>
</evidence>
<dbReference type="EMBL" id="MCGO01000050">
    <property type="protein sequence ID" value="ORY37430.1"/>
    <property type="molecule type" value="Genomic_DNA"/>
</dbReference>
<accession>A0A1Y2BRR2</accession>
<dbReference type="Proteomes" id="UP000193642">
    <property type="component" value="Unassembled WGS sequence"/>
</dbReference>
<name>A0A1Y2BRR2_9FUNG</name>
<protein>
    <submittedName>
        <fullName evidence="2">Uncharacterized protein</fullName>
    </submittedName>
</protein>
<keyword evidence="3" id="KW-1185">Reference proteome</keyword>
<feature type="transmembrane region" description="Helical" evidence="1">
    <location>
        <begin position="80"/>
        <end position="99"/>
    </location>
</feature>
<keyword evidence="1" id="KW-1133">Transmembrane helix</keyword>
<keyword evidence="1" id="KW-0472">Membrane</keyword>
<proteinExistence type="predicted"/>
<feature type="transmembrane region" description="Helical" evidence="1">
    <location>
        <begin position="35"/>
        <end position="59"/>
    </location>
</feature>
<dbReference type="InterPro" id="IPR033579">
    <property type="entry name" value="TMEM128"/>
</dbReference>
<sequence>MPRLPSATQASVIFASAYLAYQAYHTVSLERASTFTLSLFVLSLASFSSIYLYIAYYLPIVKNVHFDFKSNNWRKSAPRLVQTATLSLITFYITLSILLSQSDAFSWAGFLVAAILIAGVLATAQLF</sequence>
<dbReference type="OrthoDB" id="2152952at2759"/>
<keyword evidence="1" id="KW-0812">Transmembrane</keyword>
<dbReference type="AlphaFoldDB" id="A0A1Y2BRR2"/>
<feature type="transmembrane region" description="Helical" evidence="1">
    <location>
        <begin position="105"/>
        <end position="124"/>
    </location>
</feature>
<comment type="caution">
    <text evidence="2">The sequence shown here is derived from an EMBL/GenBank/DDBJ whole genome shotgun (WGS) entry which is preliminary data.</text>
</comment>
<evidence type="ECO:0000313" key="3">
    <source>
        <dbReference type="Proteomes" id="UP000193642"/>
    </source>
</evidence>
<dbReference type="Pfam" id="PF20479">
    <property type="entry name" value="TMEM128"/>
    <property type="match status" value="1"/>
</dbReference>
<reference evidence="2 3" key="1">
    <citation type="submission" date="2016-07" db="EMBL/GenBank/DDBJ databases">
        <title>Pervasive Adenine N6-methylation of Active Genes in Fungi.</title>
        <authorList>
            <consortium name="DOE Joint Genome Institute"/>
            <person name="Mondo S.J."/>
            <person name="Dannebaum R.O."/>
            <person name="Kuo R.C."/>
            <person name="Labutti K."/>
            <person name="Haridas S."/>
            <person name="Kuo A."/>
            <person name="Salamov A."/>
            <person name="Ahrendt S.R."/>
            <person name="Lipzen A."/>
            <person name="Sullivan W."/>
            <person name="Andreopoulos W.B."/>
            <person name="Clum A."/>
            <person name="Lindquist E."/>
            <person name="Daum C."/>
            <person name="Ramamoorthy G.K."/>
            <person name="Gryganskyi A."/>
            <person name="Culley D."/>
            <person name="Magnuson J.K."/>
            <person name="James T.Y."/>
            <person name="O'Malley M.A."/>
            <person name="Stajich J.E."/>
            <person name="Spatafora J.W."/>
            <person name="Visel A."/>
            <person name="Grigoriev I.V."/>
        </authorList>
    </citation>
    <scope>NUCLEOTIDE SEQUENCE [LARGE SCALE GENOMIC DNA]</scope>
    <source>
        <strain evidence="2 3">JEL800</strain>
    </source>
</reference>